<evidence type="ECO:0000313" key="7">
    <source>
        <dbReference type="EnsemblPlants" id="Pp3c4_24360V3.1"/>
    </source>
</evidence>
<keyword evidence="8" id="KW-1185">Reference proteome</keyword>
<reference evidence="7" key="3">
    <citation type="submission" date="2020-12" db="UniProtKB">
        <authorList>
            <consortium name="EnsemblPlants"/>
        </authorList>
    </citation>
    <scope>IDENTIFICATION</scope>
</reference>
<protein>
    <recommendedName>
        <fullName evidence="9">Polygalacturonase</fullName>
    </recommendedName>
</protein>
<comment type="similarity">
    <text evidence="1 4">Belongs to the glycosyl hydrolase 28 family.</text>
</comment>
<dbReference type="STRING" id="3218.A0A2K1KPS9"/>
<dbReference type="GO" id="GO:0004650">
    <property type="term" value="F:polygalacturonase activity"/>
    <property type="evidence" value="ECO:0007669"/>
    <property type="project" value="InterPro"/>
</dbReference>
<sequence>MTTITKISIRNAFWMSWALSFSLVFFWQVNYRNRHGLPPPPPIPNLRPHVFNLTDFGAVGDGYSVNTRCFEDAIAAIKERASDGGAQLIVGPGRWLTAPFNVTSHMTLFLSRGATIVAIQDAGLWPILPALPSYGRGRELPGLRYSSLIHGQHVEDFVLTGHNGSIDGQGGWWWEQHKQKRLRYTRGRLVELMWSTNIVISDVTLQNSPFWHLHPYDCTNVTISGVTILAPLDAPNTDGIDPDSCKNVLVENCYISVGDDAVAVKSGWDKYGIEYNRPCVNVTIRNVIARSQISAGISIGSEMSGGVEQVLVEDVYIWGSRRGIRIKTSPGRGGYVKNILYKNLTLIDVRVGIVVKTDYGEHPDLDFDPKALPVVANISFDGVYGSSVRYPVRMFGSKEVPITGIDIRNMNVGLTRKKRNVFTCDFLQGRVVGKVFPSPCKALIREEASQTATGISTTFE</sequence>
<dbReference type="SUPFAM" id="SSF51126">
    <property type="entry name" value="Pectin lyase-like"/>
    <property type="match status" value="1"/>
</dbReference>
<name>A0A2K1KPS9_PHYPA</name>
<evidence type="ECO:0000256" key="3">
    <source>
        <dbReference type="ARBA" id="ARBA00023295"/>
    </source>
</evidence>
<dbReference type="PANTHER" id="PTHR31339">
    <property type="entry name" value="PECTIN LYASE-RELATED"/>
    <property type="match status" value="1"/>
</dbReference>
<dbReference type="Gramene" id="Pp3c4_24360V3.2">
    <property type="protein sequence ID" value="Pp3c4_24360V3.2"/>
    <property type="gene ID" value="Pp3c4_24360"/>
</dbReference>
<keyword evidence="3 4" id="KW-0326">Glycosidase</keyword>
<dbReference type="InterPro" id="IPR006626">
    <property type="entry name" value="PbH1"/>
</dbReference>
<dbReference type="Gramene" id="Pp3c4_24360V3.1">
    <property type="protein sequence ID" value="Pp3c4_24360V3.1"/>
    <property type="gene ID" value="Pp3c4_24360"/>
</dbReference>
<dbReference type="PaxDb" id="3218-PP1S60_185V6.1"/>
<dbReference type="GeneID" id="112281071"/>
<feature type="transmembrane region" description="Helical" evidence="5">
    <location>
        <begin position="12"/>
        <end position="29"/>
    </location>
</feature>
<proteinExistence type="inferred from homology"/>
<dbReference type="Proteomes" id="UP000006727">
    <property type="component" value="Chromosome 4"/>
</dbReference>
<dbReference type="RefSeq" id="XP_024373007.1">
    <property type="nucleotide sequence ID" value="XM_024517239.2"/>
</dbReference>
<keyword evidence="2 4" id="KW-0378">Hydrolase</keyword>
<dbReference type="SMART" id="SM00710">
    <property type="entry name" value="PbH1"/>
    <property type="match status" value="5"/>
</dbReference>
<dbReference type="EMBL" id="ABEU02000004">
    <property type="protein sequence ID" value="PNR55789.1"/>
    <property type="molecule type" value="Genomic_DNA"/>
</dbReference>
<dbReference type="InterPro" id="IPR051801">
    <property type="entry name" value="GH28_Enzymes"/>
</dbReference>
<dbReference type="EnsemblPlants" id="Pp3c4_24360V3.1">
    <property type="protein sequence ID" value="Pp3c4_24360V3.1"/>
    <property type="gene ID" value="Pp3c4_24360"/>
</dbReference>
<evidence type="ECO:0000256" key="4">
    <source>
        <dbReference type="RuleBase" id="RU361169"/>
    </source>
</evidence>
<dbReference type="AlphaFoldDB" id="A0A2K1KPS9"/>
<dbReference type="InterPro" id="IPR011050">
    <property type="entry name" value="Pectin_lyase_fold/virulence"/>
</dbReference>
<reference evidence="6 8" key="1">
    <citation type="journal article" date="2008" name="Science">
        <title>The Physcomitrella genome reveals evolutionary insights into the conquest of land by plants.</title>
        <authorList>
            <person name="Rensing S."/>
            <person name="Lang D."/>
            <person name="Zimmer A."/>
            <person name="Terry A."/>
            <person name="Salamov A."/>
            <person name="Shapiro H."/>
            <person name="Nishiyama T."/>
            <person name="Perroud P.-F."/>
            <person name="Lindquist E."/>
            <person name="Kamisugi Y."/>
            <person name="Tanahashi T."/>
            <person name="Sakakibara K."/>
            <person name="Fujita T."/>
            <person name="Oishi K."/>
            <person name="Shin-I T."/>
            <person name="Kuroki Y."/>
            <person name="Toyoda A."/>
            <person name="Suzuki Y."/>
            <person name="Hashimoto A."/>
            <person name="Yamaguchi K."/>
            <person name="Sugano A."/>
            <person name="Kohara Y."/>
            <person name="Fujiyama A."/>
            <person name="Anterola A."/>
            <person name="Aoki S."/>
            <person name="Ashton N."/>
            <person name="Barbazuk W.B."/>
            <person name="Barker E."/>
            <person name="Bennetzen J."/>
            <person name="Bezanilla M."/>
            <person name="Blankenship R."/>
            <person name="Cho S.H."/>
            <person name="Dutcher S."/>
            <person name="Estelle M."/>
            <person name="Fawcett J.A."/>
            <person name="Gundlach H."/>
            <person name="Hanada K."/>
            <person name="Heyl A."/>
            <person name="Hicks K.A."/>
            <person name="Hugh J."/>
            <person name="Lohr M."/>
            <person name="Mayer K."/>
            <person name="Melkozernov A."/>
            <person name="Murata T."/>
            <person name="Nelson D."/>
            <person name="Pils B."/>
            <person name="Prigge M."/>
            <person name="Reiss B."/>
            <person name="Renner T."/>
            <person name="Rombauts S."/>
            <person name="Rushton P."/>
            <person name="Sanderfoot A."/>
            <person name="Schween G."/>
            <person name="Shiu S.-H."/>
            <person name="Stueber K."/>
            <person name="Theodoulou F.L."/>
            <person name="Tu H."/>
            <person name="Van de Peer Y."/>
            <person name="Verrier P.J."/>
            <person name="Waters E."/>
            <person name="Wood A."/>
            <person name="Yang L."/>
            <person name="Cove D."/>
            <person name="Cuming A."/>
            <person name="Hasebe M."/>
            <person name="Lucas S."/>
            <person name="Mishler D.B."/>
            <person name="Reski R."/>
            <person name="Grigoriev I."/>
            <person name="Quatrano R.S."/>
            <person name="Boore J.L."/>
        </authorList>
    </citation>
    <scope>NUCLEOTIDE SEQUENCE [LARGE SCALE GENOMIC DNA]</scope>
    <source>
        <strain evidence="7 8">cv. Gransden 2004</strain>
    </source>
</reference>
<keyword evidence="5" id="KW-1133">Transmembrane helix</keyword>
<dbReference type="OrthoDB" id="187139at2759"/>
<keyword evidence="5" id="KW-0812">Transmembrane</keyword>
<gene>
    <name evidence="7" type="primary">LOC112281071</name>
    <name evidence="6" type="ORF">PHYPA_006686</name>
</gene>
<accession>A0A2K1KPS9</accession>
<evidence type="ECO:0000313" key="6">
    <source>
        <dbReference type="EMBL" id="PNR55789.1"/>
    </source>
</evidence>
<dbReference type="RefSeq" id="XP_024373008.1">
    <property type="nucleotide sequence ID" value="XM_024517240.2"/>
</dbReference>
<evidence type="ECO:0008006" key="9">
    <source>
        <dbReference type="Google" id="ProtNLM"/>
    </source>
</evidence>
<dbReference type="Pfam" id="PF00295">
    <property type="entry name" value="Glyco_hydro_28"/>
    <property type="match status" value="1"/>
</dbReference>
<evidence type="ECO:0000256" key="5">
    <source>
        <dbReference type="SAM" id="Phobius"/>
    </source>
</evidence>
<evidence type="ECO:0000256" key="2">
    <source>
        <dbReference type="ARBA" id="ARBA00022801"/>
    </source>
</evidence>
<keyword evidence="5" id="KW-0472">Membrane</keyword>
<evidence type="ECO:0000313" key="8">
    <source>
        <dbReference type="Proteomes" id="UP000006727"/>
    </source>
</evidence>
<dbReference type="Gene3D" id="2.160.20.10">
    <property type="entry name" value="Single-stranded right-handed beta-helix, Pectin lyase-like"/>
    <property type="match status" value="1"/>
</dbReference>
<dbReference type="GO" id="GO:0005975">
    <property type="term" value="P:carbohydrate metabolic process"/>
    <property type="evidence" value="ECO:0007669"/>
    <property type="project" value="InterPro"/>
</dbReference>
<dbReference type="InterPro" id="IPR012334">
    <property type="entry name" value="Pectin_lyas_fold"/>
</dbReference>
<organism evidence="6">
    <name type="scientific">Physcomitrium patens</name>
    <name type="common">Spreading-leaved earth moss</name>
    <name type="synonym">Physcomitrella patens</name>
    <dbReference type="NCBI Taxonomy" id="3218"/>
    <lineage>
        <taxon>Eukaryota</taxon>
        <taxon>Viridiplantae</taxon>
        <taxon>Streptophyta</taxon>
        <taxon>Embryophyta</taxon>
        <taxon>Bryophyta</taxon>
        <taxon>Bryophytina</taxon>
        <taxon>Bryopsida</taxon>
        <taxon>Funariidae</taxon>
        <taxon>Funariales</taxon>
        <taxon>Funariaceae</taxon>
        <taxon>Physcomitrium</taxon>
    </lineage>
</organism>
<dbReference type="PANTHER" id="PTHR31339:SF44">
    <property type="entry name" value="PECTIN LYASE-LIKE SUPERFAMILY PROTEIN"/>
    <property type="match status" value="1"/>
</dbReference>
<evidence type="ECO:0000256" key="1">
    <source>
        <dbReference type="ARBA" id="ARBA00008834"/>
    </source>
</evidence>
<dbReference type="EnsemblPlants" id="Pp3c4_24360V3.2">
    <property type="protein sequence ID" value="Pp3c4_24360V3.2"/>
    <property type="gene ID" value="Pp3c4_24360"/>
</dbReference>
<reference evidence="6 8" key="2">
    <citation type="journal article" date="2018" name="Plant J.">
        <title>The Physcomitrella patens chromosome-scale assembly reveals moss genome structure and evolution.</title>
        <authorList>
            <person name="Lang D."/>
            <person name="Ullrich K.K."/>
            <person name="Murat F."/>
            <person name="Fuchs J."/>
            <person name="Jenkins J."/>
            <person name="Haas F.B."/>
            <person name="Piednoel M."/>
            <person name="Gundlach H."/>
            <person name="Van Bel M."/>
            <person name="Meyberg R."/>
            <person name="Vives C."/>
            <person name="Morata J."/>
            <person name="Symeonidi A."/>
            <person name="Hiss M."/>
            <person name="Muchero W."/>
            <person name="Kamisugi Y."/>
            <person name="Saleh O."/>
            <person name="Blanc G."/>
            <person name="Decker E.L."/>
            <person name="van Gessel N."/>
            <person name="Grimwood J."/>
            <person name="Hayes R.D."/>
            <person name="Graham S.W."/>
            <person name="Gunter L.E."/>
            <person name="McDaniel S.F."/>
            <person name="Hoernstein S.N.W."/>
            <person name="Larsson A."/>
            <person name="Li F.W."/>
            <person name="Perroud P.F."/>
            <person name="Phillips J."/>
            <person name="Ranjan P."/>
            <person name="Rokshar D.S."/>
            <person name="Rothfels C.J."/>
            <person name="Schneider L."/>
            <person name="Shu S."/>
            <person name="Stevenson D.W."/>
            <person name="Thummler F."/>
            <person name="Tillich M."/>
            <person name="Villarreal Aguilar J.C."/>
            <person name="Widiez T."/>
            <person name="Wong G.K."/>
            <person name="Wymore A."/>
            <person name="Zhang Y."/>
            <person name="Zimmer A.D."/>
            <person name="Quatrano R.S."/>
            <person name="Mayer K.F.X."/>
            <person name="Goodstein D."/>
            <person name="Casacuberta J.M."/>
            <person name="Vandepoele K."/>
            <person name="Reski R."/>
            <person name="Cuming A.C."/>
            <person name="Tuskan G.A."/>
            <person name="Maumus F."/>
            <person name="Salse J."/>
            <person name="Schmutz J."/>
            <person name="Rensing S.A."/>
        </authorList>
    </citation>
    <scope>NUCLEOTIDE SEQUENCE [LARGE SCALE GENOMIC DNA]</scope>
    <source>
        <strain evidence="7 8">cv. Gransden 2004</strain>
    </source>
</reference>
<dbReference type="InterPro" id="IPR000743">
    <property type="entry name" value="Glyco_hydro_28"/>
</dbReference>